<gene>
    <name evidence="2" type="ORF">GETHLI_31270</name>
</gene>
<dbReference type="EMBL" id="BSDE01000007">
    <property type="protein sequence ID" value="GLH74625.1"/>
    <property type="molecule type" value="Genomic_DNA"/>
</dbReference>
<protein>
    <recommendedName>
        <fullName evidence="1">Hemerythrin-like domain-containing protein</fullName>
    </recommendedName>
</protein>
<dbReference type="Gene3D" id="1.20.120.520">
    <property type="entry name" value="nmb1532 protein domain like"/>
    <property type="match status" value="1"/>
</dbReference>
<reference evidence="2 3" key="1">
    <citation type="journal article" date="2023" name="Antonie Van Leeuwenhoek">
        <title>Mesoterricola silvestris gen. nov., sp. nov., Mesoterricola sediminis sp. nov., Geothrix oryzae sp. nov., Geothrix edaphica sp. nov., Geothrix rubra sp. nov., and Geothrix limicola sp. nov., six novel members of Acidobacteriota isolated from soils.</title>
        <authorList>
            <person name="Itoh H."/>
            <person name="Sugisawa Y."/>
            <person name="Mise K."/>
            <person name="Xu Z."/>
            <person name="Kuniyasu M."/>
            <person name="Ushijima N."/>
            <person name="Kawano K."/>
            <person name="Kobayashi E."/>
            <person name="Shiratori Y."/>
            <person name="Masuda Y."/>
            <person name="Senoo K."/>
        </authorList>
    </citation>
    <scope>NUCLEOTIDE SEQUENCE [LARGE SCALE GENOMIC DNA]</scope>
    <source>
        <strain evidence="2 3">Red804</strain>
    </source>
</reference>
<dbReference type="Proteomes" id="UP001165069">
    <property type="component" value="Unassembled WGS sequence"/>
</dbReference>
<comment type="caution">
    <text evidence="2">The sequence shown here is derived from an EMBL/GenBank/DDBJ whole genome shotgun (WGS) entry which is preliminary data.</text>
</comment>
<dbReference type="RefSeq" id="WP_285577110.1">
    <property type="nucleotide sequence ID" value="NZ_BSDE01000007.1"/>
</dbReference>
<dbReference type="InterPro" id="IPR012312">
    <property type="entry name" value="Hemerythrin-like"/>
</dbReference>
<accession>A0ABQ5QJT0</accession>
<evidence type="ECO:0000313" key="2">
    <source>
        <dbReference type="EMBL" id="GLH74625.1"/>
    </source>
</evidence>
<feature type="domain" description="Hemerythrin-like" evidence="1">
    <location>
        <begin position="16"/>
        <end position="139"/>
    </location>
</feature>
<organism evidence="2 3">
    <name type="scientific">Geothrix limicola</name>
    <dbReference type="NCBI Taxonomy" id="2927978"/>
    <lineage>
        <taxon>Bacteria</taxon>
        <taxon>Pseudomonadati</taxon>
        <taxon>Acidobacteriota</taxon>
        <taxon>Holophagae</taxon>
        <taxon>Holophagales</taxon>
        <taxon>Holophagaceae</taxon>
        <taxon>Geothrix</taxon>
    </lineage>
</organism>
<evidence type="ECO:0000313" key="3">
    <source>
        <dbReference type="Proteomes" id="UP001165069"/>
    </source>
</evidence>
<keyword evidence="3" id="KW-1185">Reference proteome</keyword>
<evidence type="ECO:0000259" key="1">
    <source>
        <dbReference type="Pfam" id="PF01814"/>
    </source>
</evidence>
<sequence length="167" mass="18684">MLTPHRRHSFEAPSLTAMLSGDHKEIDHLFTIAQTSLDSGRWDAACTALDRIWMRLAVHIRAEHKVIFPVLEQTHPDLRRPLQTLHEDHDAFMTVLAGAVKALRDPSPEIASIQAAIEALKLRLTAHNALEEASIYPAADRLPPDQVTAMLEEAARELNFLPSRYGS</sequence>
<dbReference type="Pfam" id="PF01814">
    <property type="entry name" value="Hemerythrin"/>
    <property type="match status" value="1"/>
</dbReference>
<name>A0ABQ5QJT0_9BACT</name>
<proteinExistence type="predicted"/>